<keyword evidence="5 7" id="KW-0503">Monooxygenase</keyword>
<evidence type="ECO:0000256" key="4">
    <source>
        <dbReference type="ARBA" id="ARBA00023004"/>
    </source>
</evidence>
<feature type="binding site" description="axial binding residue" evidence="6">
    <location>
        <position position="410"/>
    </location>
    <ligand>
        <name>heme</name>
        <dbReference type="ChEBI" id="CHEBI:30413"/>
    </ligand>
    <ligandPart>
        <name>Fe</name>
        <dbReference type="ChEBI" id="CHEBI:18248"/>
    </ligandPart>
</feature>
<dbReference type="Proteomes" id="UP001174694">
    <property type="component" value="Unassembled WGS sequence"/>
</dbReference>
<comment type="caution">
    <text evidence="8">The sequence shown here is derived from an EMBL/GenBank/DDBJ whole genome shotgun (WGS) entry which is preliminary data.</text>
</comment>
<evidence type="ECO:0000256" key="2">
    <source>
        <dbReference type="ARBA" id="ARBA00010617"/>
    </source>
</evidence>
<dbReference type="InterPro" id="IPR053007">
    <property type="entry name" value="CYP450_monoxygenase_sec-met"/>
</dbReference>
<proteinExistence type="inferred from homology"/>
<dbReference type="CDD" id="cd11040">
    <property type="entry name" value="CYP7_CYP8-like"/>
    <property type="match status" value="1"/>
</dbReference>
<dbReference type="PANTHER" id="PTHR47582:SF1">
    <property type="entry name" value="P450, PUTATIVE (EUROFUNG)-RELATED"/>
    <property type="match status" value="1"/>
</dbReference>
<evidence type="ECO:0000313" key="8">
    <source>
        <dbReference type="EMBL" id="KAJ9151326.1"/>
    </source>
</evidence>
<keyword evidence="9" id="KW-1185">Reference proteome</keyword>
<dbReference type="Gene3D" id="1.10.630.10">
    <property type="entry name" value="Cytochrome P450"/>
    <property type="match status" value="1"/>
</dbReference>
<keyword evidence="4 6" id="KW-0408">Iron</keyword>
<evidence type="ECO:0000256" key="5">
    <source>
        <dbReference type="ARBA" id="ARBA00023033"/>
    </source>
</evidence>
<keyword evidence="7" id="KW-0560">Oxidoreductase</keyword>
<dbReference type="PANTHER" id="PTHR47582">
    <property type="entry name" value="P450, PUTATIVE (EUROFUNG)-RELATED"/>
    <property type="match status" value="1"/>
</dbReference>
<dbReference type="InterPro" id="IPR017972">
    <property type="entry name" value="Cyt_P450_CS"/>
</dbReference>
<dbReference type="AlphaFoldDB" id="A0AA38RN38"/>
<gene>
    <name evidence="8" type="ORF">NKR23_g3049</name>
</gene>
<dbReference type="InterPro" id="IPR002403">
    <property type="entry name" value="Cyt_P450_E_grp-IV"/>
</dbReference>
<dbReference type="GO" id="GO:0005506">
    <property type="term" value="F:iron ion binding"/>
    <property type="evidence" value="ECO:0007669"/>
    <property type="project" value="InterPro"/>
</dbReference>
<protein>
    <submittedName>
        <fullName evidence="8">Cytochrome p450 protein</fullName>
    </submittedName>
</protein>
<dbReference type="InterPro" id="IPR036396">
    <property type="entry name" value="Cyt_P450_sf"/>
</dbReference>
<dbReference type="PROSITE" id="PS00086">
    <property type="entry name" value="CYTOCHROME_P450"/>
    <property type="match status" value="1"/>
</dbReference>
<keyword evidence="6 7" id="KW-0349">Heme</keyword>
<dbReference type="InterPro" id="IPR001128">
    <property type="entry name" value="Cyt_P450"/>
</dbReference>
<organism evidence="8 9">
    <name type="scientific">Pleurostoma richardsiae</name>
    <dbReference type="NCBI Taxonomy" id="41990"/>
    <lineage>
        <taxon>Eukaryota</taxon>
        <taxon>Fungi</taxon>
        <taxon>Dikarya</taxon>
        <taxon>Ascomycota</taxon>
        <taxon>Pezizomycotina</taxon>
        <taxon>Sordariomycetes</taxon>
        <taxon>Sordariomycetidae</taxon>
        <taxon>Calosphaeriales</taxon>
        <taxon>Pleurostomataceae</taxon>
        <taxon>Pleurostoma</taxon>
    </lineage>
</organism>
<comment type="cofactor">
    <cofactor evidence="1 6">
        <name>heme</name>
        <dbReference type="ChEBI" id="CHEBI:30413"/>
    </cofactor>
</comment>
<accession>A0AA38RN38</accession>
<dbReference type="GO" id="GO:0016705">
    <property type="term" value="F:oxidoreductase activity, acting on paired donors, with incorporation or reduction of molecular oxygen"/>
    <property type="evidence" value="ECO:0007669"/>
    <property type="project" value="InterPro"/>
</dbReference>
<dbReference type="SUPFAM" id="SSF48264">
    <property type="entry name" value="Cytochrome P450"/>
    <property type="match status" value="1"/>
</dbReference>
<evidence type="ECO:0000256" key="7">
    <source>
        <dbReference type="RuleBase" id="RU000461"/>
    </source>
</evidence>
<comment type="similarity">
    <text evidence="2 7">Belongs to the cytochrome P450 family.</text>
</comment>
<evidence type="ECO:0000256" key="3">
    <source>
        <dbReference type="ARBA" id="ARBA00022723"/>
    </source>
</evidence>
<dbReference type="GO" id="GO:0020037">
    <property type="term" value="F:heme binding"/>
    <property type="evidence" value="ECO:0007669"/>
    <property type="project" value="InterPro"/>
</dbReference>
<dbReference type="EMBL" id="JANBVO010000006">
    <property type="protein sequence ID" value="KAJ9151326.1"/>
    <property type="molecule type" value="Genomic_DNA"/>
</dbReference>
<dbReference type="GO" id="GO:0004497">
    <property type="term" value="F:monooxygenase activity"/>
    <property type="evidence" value="ECO:0007669"/>
    <property type="project" value="UniProtKB-KW"/>
</dbReference>
<reference evidence="8" key="1">
    <citation type="submission" date="2022-07" db="EMBL/GenBank/DDBJ databases">
        <title>Fungi with potential for degradation of polypropylene.</title>
        <authorList>
            <person name="Gostincar C."/>
        </authorList>
    </citation>
    <scope>NUCLEOTIDE SEQUENCE</scope>
    <source>
        <strain evidence="8">EXF-13308</strain>
    </source>
</reference>
<sequence>MVLKGGAYVKSLGLRNRDKPIFTLPVPASRIYIVTDPSLAAAVQRASKALSFTPLVPDITRRVLGLDAAAADALRQNIDPEPGDPRGFLADMHDMVYGFLGPGEDLDALTLDAAAELAAQVNTYAEEARGRLPDGEVVDLLSWVRHFVTVGTARFLYGQENPLALHPELEQAFWDFDHGLGGLLMGVLPSVTARKPYKRREAIVAAFTEYLEAGVHLEASRIVRNRVEIAERYGWPPSRTARSELSFLFAGIVNTATATFWTVLRVFADRALLQAVRAELGAAATAGKGEEGGSSGGDDRNHLLLSVQAVRAGCPTLHAVLRECLRLGSDNFSTRLVKADTLLAERYFLRQGSVVQIAGGVIHADRSLWGDDAEEFNPRRFLEEEDGGGKRRRKEHPAAFRAFGGGKTLCPGRHFATAEIMAFVAMIVLMFDPEAPDGGKIGVPNKDDHVLPVHILEPKAKDAVRVRIRVRGVDETRHVKVIQ</sequence>
<name>A0AA38RN38_9PEZI</name>
<evidence type="ECO:0000256" key="6">
    <source>
        <dbReference type="PIRSR" id="PIRSR602403-1"/>
    </source>
</evidence>
<dbReference type="Pfam" id="PF00067">
    <property type="entry name" value="p450"/>
    <property type="match status" value="1"/>
</dbReference>
<dbReference type="PRINTS" id="PR00465">
    <property type="entry name" value="EP450IV"/>
</dbReference>
<keyword evidence="3 6" id="KW-0479">Metal-binding</keyword>
<evidence type="ECO:0000256" key="1">
    <source>
        <dbReference type="ARBA" id="ARBA00001971"/>
    </source>
</evidence>
<evidence type="ECO:0000313" key="9">
    <source>
        <dbReference type="Proteomes" id="UP001174694"/>
    </source>
</evidence>